<keyword evidence="1" id="KW-0732">Signal</keyword>
<gene>
    <name evidence="2" type="ORF">BaRGS_00003301</name>
</gene>
<dbReference type="Proteomes" id="UP001519460">
    <property type="component" value="Unassembled WGS sequence"/>
</dbReference>
<feature type="signal peptide" evidence="1">
    <location>
        <begin position="1"/>
        <end position="17"/>
    </location>
</feature>
<feature type="chain" id="PRO_5044803271" evidence="1">
    <location>
        <begin position="18"/>
        <end position="140"/>
    </location>
</feature>
<dbReference type="AlphaFoldDB" id="A0ABD0M1D7"/>
<accession>A0ABD0M1D7</accession>
<name>A0ABD0M1D7_9CAEN</name>
<organism evidence="2 3">
    <name type="scientific">Batillaria attramentaria</name>
    <dbReference type="NCBI Taxonomy" id="370345"/>
    <lineage>
        <taxon>Eukaryota</taxon>
        <taxon>Metazoa</taxon>
        <taxon>Spiralia</taxon>
        <taxon>Lophotrochozoa</taxon>
        <taxon>Mollusca</taxon>
        <taxon>Gastropoda</taxon>
        <taxon>Caenogastropoda</taxon>
        <taxon>Sorbeoconcha</taxon>
        <taxon>Cerithioidea</taxon>
        <taxon>Batillariidae</taxon>
        <taxon>Batillaria</taxon>
    </lineage>
</organism>
<evidence type="ECO:0000256" key="1">
    <source>
        <dbReference type="SAM" id="SignalP"/>
    </source>
</evidence>
<comment type="caution">
    <text evidence="2">The sequence shown here is derived from an EMBL/GenBank/DDBJ whole genome shotgun (WGS) entry which is preliminary data.</text>
</comment>
<reference evidence="2 3" key="1">
    <citation type="journal article" date="2023" name="Sci. Data">
        <title>Genome assembly of the Korean intertidal mud-creeper Batillaria attramentaria.</title>
        <authorList>
            <person name="Patra A.K."/>
            <person name="Ho P.T."/>
            <person name="Jun S."/>
            <person name="Lee S.J."/>
            <person name="Kim Y."/>
            <person name="Won Y.J."/>
        </authorList>
    </citation>
    <scope>NUCLEOTIDE SEQUENCE [LARGE SCALE GENOMIC DNA]</scope>
    <source>
        <strain evidence="2">Wonlab-2016</strain>
    </source>
</reference>
<proteinExistence type="predicted"/>
<sequence>MLYLALLVVCILTVSSAAPNSFRENFCESKLQFSKQAVRDCEDAATIYLWGSRAARAGQLLCCLGYTGPTYQPSLREDILLGQRYRKKMDRDFMTQISHIRDDPELDSVIKFLSTCFPKGSKLTSRNYNDTWKPLGRCPQ</sequence>
<dbReference type="EMBL" id="JACVVK020000010">
    <property type="protein sequence ID" value="KAK7505556.1"/>
    <property type="molecule type" value="Genomic_DNA"/>
</dbReference>
<evidence type="ECO:0000313" key="2">
    <source>
        <dbReference type="EMBL" id="KAK7505556.1"/>
    </source>
</evidence>
<protein>
    <submittedName>
        <fullName evidence="2">Uncharacterized protein</fullName>
    </submittedName>
</protein>
<keyword evidence="3" id="KW-1185">Reference proteome</keyword>
<evidence type="ECO:0000313" key="3">
    <source>
        <dbReference type="Proteomes" id="UP001519460"/>
    </source>
</evidence>